<reference evidence="2" key="1">
    <citation type="submission" date="2015-05" db="EMBL/GenBank/DDBJ databases">
        <authorList>
            <person name="Wang D.B."/>
            <person name="Wang M."/>
        </authorList>
    </citation>
    <scope>NUCLEOTIDE SEQUENCE</scope>
    <source>
        <strain evidence="2">36-1</strain>
    </source>
</reference>
<reference evidence="2 3" key="2">
    <citation type="journal article" date="2016" name="Front. Microbiol.">
        <title>Genome and transcriptome sequences reveal the specific parasitism of the nematophagous Purpureocillium lilacinum 36-1.</title>
        <authorList>
            <person name="Xie J."/>
            <person name="Li S."/>
            <person name="Mo C."/>
            <person name="Xiao X."/>
            <person name="Peng D."/>
            <person name="Wang G."/>
            <person name="Xiao Y."/>
        </authorList>
    </citation>
    <scope>NUCLEOTIDE SEQUENCE [LARGE SCALE GENOMIC DNA]</scope>
    <source>
        <strain evidence="2 3">36-1</strain>
    </source>
</reference>
<dbReference type="Proteomes" id="UP001287286">
    <property type="component" value="Unassembled WGS sequence"/>
</dbReference>
<organism evidence="2 3">
    <name type="scientific">Purpureocillium lilacinum</name>
    <name type="common">Paecilomyces lilacinus</name>
    <dbReference type="NCBI Taxonomy" id="33203"/>
    <lineage>
        <taxon>Eukaryota</taxon>
        <taxon>Fungi</taxon>
        <taxon>Dikarya</taxon>
        <taxon>Ascomycota</taxon>
        <taxon>Pezizomycotina</taxon>
        <taxon>Sordariomycetes</taxon>
        <taxon>Hypocreomycetidae</taxon>
        <taxon>Hypocreales</taxon>
        <taxon>Ophiocordycipitaceae</taxon>
        <taxon>Purpureocillium</taxon>
    </lineage>
</organism>
<keyword evidence="4" id="KW-1185">Reference proteome</keyword>
<accession>A0A2U3DSW4</accession>
<comment type="caution">
    <text evidence="2">The sequence shown here is derived from an EMBL/GenBank/DDBJ whole genome shotgun (WGS) entry which is preliminary data.</text>
</comment>
<evidence type="ECO:0000313" key="1">
    <source>
        <dbReference type="EMBL" id="KAK4081948.1"/>
    </source>
</evidence>
<evidence type="ECO:0000313" key="3">
    <source>
        <dbReference type="Proteomes" id="UP000245956"/>
    </source>
</evidence>
<evidence type="ECO:0000313" key="2">
    <source>
        <dbReference type="EMBL" id="PWI65334.1"/>
    </source>
</evidence>
<name>A0A2U3DSW4_PURLI</name>
<protein>
    <submittedName>
        <fullName evidence="2">Uncharacterized protein</fullName>
    </submittedName>
</protein>
<reference evidence="1" key="3">
    <citation type="submission" date="2023-11" db="EMBL/GenBank/DDBJ databases">
        <authorList>
            <person name="Beijen E."/>
            <person name="Ohm R.A."/>
        </authorList>
    </citation>
    <scope>NUCLEOTIDE SEQUENCE</scope>
    <source>
        <strain evidence="1">CBS 150709</strain>
    </source>
</reference>
<dbReference type="EMBL" id="JAWRVI010000069">
    <property type="protein sequence ID" value="KAK4081948.1"/>
    <property type="molecule type" value="Genomic_DNA"/>
</dbReference>
<dbReference type="Proteomes" id="UP000245956">
    <property type="component" value="Unassembled WGS sequence"/>
</dbReference>
<gene>
    <name evidence="2" type="ORF">PCL_07103</name>
    <name evidence="1" type="ORF">Purlil1_11449</name>
</gene>
<proteinExistence type="predicted"/>
<dbReference type="EMBL" id="LCWV01000034">
    <property type="protein sequence ID" value="PWI65334.1"/>
    <property type="molecule type" value="Genomic_DNA"/>
</dbReference>
<reference evidence="1 4" key="4">
    <citation type="journal article" date="2024" name="Microbiol. Resour. Announc.">
        <title>Genome annotations for the ascomycete fungi Trichoderma harzianum, Trichoderma aggressivum, and Purpureocillium lilacinum.</title>
        <authorList>
            <person name="Beijen E.P.W."/>
            <person name="Ohm R.A."/>
        </authorList>
    </citation>
    <scope>NUCLEOTIDE SEQUENCE [LARGE SCALE GENOMIC DNA]</scope>
    <source>
        <strain evidence="1 4">CBS 150709</strain>
    </source>
</reference>
<dbReference type="AlphaFoldDB" id="A0A2U3DSW4"/>
<sequence>MYEGRVLLLQSILQQGAASGPGVMDRPRAVVARSVRTKWHRQTRHIHGLCSAISPAVQRSTGREGLPARLRPRTQIYSPKVALQRRGREPEGVFGLRGSQTGRERRPSRRRFVLRMCAAVKETQPMANAPRSPVLDRPGGAALLPPVAPKNASARSSARDKEAKRAAGTAACRSCWTRNCLYHDAVGDLDPGVESSRSAAVEAASGKRRGVTPGGNLDVWDSGCRDGGGQRMTNDAMRWELGLRSEAGHPCMPFVWG</sequence>
<evidence type="ECO:0000313" key="4">
    <source>
        <dbReference type="Proteomes" id="UP001287286"/>
    </source>
</evidence>